<reference evidence="2 3" key="1">
    <citation type="submission" date="2020-05" db="EMBL/GenBank/DDBJ databases">
        <title>Identification and distribution of gene clusters putatively required for synthesis of sphingolipid metabolism inhibitors in phylogenetically diverse species of the filamentous fungus Fusarium.</title>
        <authorList>
            <person name="Kim H.-S."/>
            <person name="Busman M."/>
            <person name="Brown D.W."/>
            <person name="Divon H."/>
            <person name="Uhlig S."/>
            <person name="Proctor R.H."/>
        </authorList>
    </citation>
    <scope>NUCLEOTIDE SEQUENCE [LARGE SCALE GENOMIC DNA]</scope>
    <source>
        <strain evidence="2 3">NRRL 20693</strain>
    </source>
</reference>
<keyword evidence="3" id="KW-1185">Reference proteome</keyword>
<accession>A0A8H5T1K3</accession>
<dbReference type="AlphaFoldDB" id="A0A8H5T1K3"/>
<sequence>MSESEDSASCIVAATRTIRTLPVQIPTPEVEAGGFQVAKAIKREHSPEPYLRSRSVDNNNKRNKSDSAGLETLDIPLVNHDLTSEQTVADDAKEKQSFTSLQPAVQPSLSEDHNQNIDYGHITPSPEPDSQDECDKLRLQAIVKSLTDKIEALQIREISLLAHMDTIADNLIKEREKASDDRKAHDLLSTIIEDCDISIFVHESRIERNTHIDITWDQETLKWLEAKKVKTLKQKTRVTERLDKRLARIAGLEEDERTISEEAKVVADDLMKALEERRVLP</sequence>
<proteinExistence type="predicted"/>
<evidence type="ECO:0000313" key="3">
    <source>
        <dbReference type="Proteomes" id="UP000567885"/>
    </source>
</evidence>
<gene>
    <name evidence="2" type="ORF">FHETE_8485</name>
</gene>
<organism evidence="2 3">
    <name type="scientific">Fusarium heterosporum</name>
    <dbReference type="NCBI Taxonomy" id="42747"/>
    <lineage>
        <taxon>Eukaryota</taxon>
        <taxon>Fungi</taxon>
        <taxon>Dikarya</taxon>
        <taxon>Ascomycota</taxon>
        <taxon>Pezizomycotina</taxon>
        <taxon>Sordariomycetes</taxon>
        <taxon>Hypocreomycetidae</taxon>
        <taxon>Hypocreales</taxon>
        <taxon>Nectriaceae</taxon>
        <taxon>Fusarium</taxon>
        <taxon>Fusarium heterosporum species complex</taxon>
    </lineage>
</organism>
<comment type="caution">
    <text evidence="2">The sequence shown here is derived from an EMBL/GenBank/DDBJ whole genome shotgun (WGS) entry which is preliminary data.</text>
</comment>
<evidence type="ECO:0000256" key="1">
    <source>
        <dbReference type="SAM" id="MobiDB-lite"/>
    </source>
</evidence>
<dbReference type="Proteomes" id="UP000567885">
    <property type="component" value="Unassembled WGS sequence"/>
</dbReference>
<protein>
    <submittedName>
        <fullName evidence="2">Uncharacterized protein</fullName>
    </submittedName>
</protein>
<dbReference type="EMBL" id="JAAGWQ010000180">
    <property type="protein sequence ID" value="KAF5661423.1"/>
    <property type="molecule type" value="Genomic_DNA"/>
</dbReference>
<evidence type="ECO:0000313" key="2">
    <source>
        <dbReference type="EMBL" id="KAF5661423.1"/>
    </source>
</evidence>
<name>A0A8H5T1K3_FUSHE</name>
<feature type="region of interest" description="Disordered" evidence="1">
    <location>
        <begin position="39"/>
        <end position="72"/>
    </location>
</feature>